<proteinExistence type="inferred from homology"/>
<accession>A0A7S8E6A5</accession>
<organism evidence="4 5">
    <name type="scientific">Phototrophicus methaneseepsis</name>
    <dbReference type="NCBI Taxonomy" id="2710758"/>
    <lineage>
        <taxon>Bacteria</taxon>
        <taxon>Bacillati</taxon>
        <taxon>Chloroflexota</taxon>
        <taxon>Candidatus Thermofontia</taxon>
        <taxon>Phototrophicales</taxon>
        <taxon>Phototrophicaceae</taxon>
        <taxon>Phototrophicus</taxon>
    </lineage>
</organism>
<evidence type="ECO:0000259" key="3">
    <source>
        <dbReference type="PROSITE" id="PS01031"/>
    </source>
</evidence>
<dbReference type="InterPro" id="IPR002068">
    <property type="entry name" value="A-crystallin/Hsp20_dom"/>
</dbReference>
<dbReference type="SUPFAM" id="SSF49764">
    <property type="entry name" value="HSP20-like chaperones"/>
    <property type="match status" value="1"/>
</dbReference>
<sequence length="150" mass="16657">MSEQKFDPMRELARIGNTMGKVIEQGINQGISQVQAITNTNPFKIDVYEYQDTVVVRTAPIDGEVVEGSLNVSMEGNVLTISGETTPEEVPANASYLLQERRFGIFARSVTIDIPVLSNEAKAKLKNRILTITLPVDTERYKNIEVSPDE</sequence>
<keyword evidence="5" id="KW-1185">Reference proteome</keyword>
<dbReference type="EMBL" id="CP062983">
    <property type="protein sequence ID" value="QPC81167.1"/>
    <property type="molecule type" value="Genomic_DNA"/>
</dbReference>
<dbReference type="CDD" id="cd06464">
    <property type="entry name" value="ACD_sHsps-like"/>
    <property type="match status" value="1"/>
</dbReference>
<feature type="domain" description="SHSP" evidence="3">
    <location>
        <begin position="34"/>
        <end position="149"/>
    </location>
</feature>
<dbReference type="Proteomes" id="UP000594468">
    <property type="component" value="Chromosome"/>
</dbReference>
<evidence type="ECO:0000313" key="5">
    <source>
        <dbReference type="Proteomes" id="UP000594468"/>
    </source>
</evidence>
<protein>
    <submittedName>
        <fullName evidence="4">Hsp20/alpha crystallin family protein</fullName>
    </submittedName>
</protein>
<dbReference type="AlphaFoldDB" id="A0A7S8E6A5"/>
<evidence type="ECO:0000313" key="4">
    <source>
        <dbReference type="EMBL" id="QPC81167.1"/>
    </source>
</evidence>
<reference evidence="4 5" key="1">
    <citation type="submission" date="2020-02" db="EMBL/GenBank/DDBJ databases">
        <authorList>
            <person name="Zheng R.K."/>
            <person name="Sun C.M."/>
        </authorList>
    </citation>
    <scope>NUCLEOTIDE SEQUENCE [LARGE SCALE GENOMIC DNA]</scope>
    <source>
        <strain evidence="5">rifampicinis</strain>
    </source>
</reference>
<comment type="similarity">
    <text evidence="1 2">Belongs to the small heat shock protein (HSP20) family.</text>
</comment>
<gene>
    <name evidence="4" type="ORF">G4Y79_15805</name>
</gene>
<evidence type="ECO:0000256" key="1">
    <source>
        <dbReference type="PROSITE-ProRule" id="PRU00285"/>
    </source>
</evidence>
<dbReference type="InterPro" id="IPR008978">
    <property type="entry name" value="HSP20-like_chaperone"/>
</dbReference>
<name>A0A7S8E6A5_9CHLR</name>
<dbReference type="Pfam" id="PF00011">
    <property type="entry name" value="HSP20"/>
    <property type="match status" value="1"/>
</dbReference>
<evidence type="ECO:0000256" key="2">
    <source>
        <dbReference type="RuleBase" id="RU003616"/>
    </source>
</evidence>
<dbReference type="PROSITE" id="PS01031">
    <property type="entry name" value="SHSP"/>
    <property type="match status" value="1"/>
</dbReference>
<dbReference type="RefSeq" id="WP_195169240.1">
    <property type="nucleotide sequence ID" value="NZ_CP062983.1"/>
</dbReference>
<dbReference type="KEGG" id="pmet:G4Y79_15805"/>
<dbReference type="Gene3D" id="2.60.40.790">
    <property type="match status" value="1"/>
</dbReference>